<accession>A0A6A6ZBX8</accession>
<dbReference type="OrthoDB" id="2963168at2759"/>
<protein>
    <submittedName>
        <fullName evidence="1 3">Uncharacterized protein</fullName>
    </submittedName>
</protein>
<reference evidence="1 3" key="1">
    <citation type="journal article" date="2020" name="Stud. Mycol.">
        <title>101 Dothideomycetes genomes: a test case for predicting lifestyles and emergence of pathogens.</title>
        <authorList>
            <person name="Haridas S."/>
            <person name="Albert R."/>
            <person name="Binder M."/>
            <person name="Bloem J."/>
            <person name="Labutti K."/>
            <person name="Salamov A."/>
            <person name="Andreopoulos B."/>
            <person name="Baker S."/>
            <person name="Barry K."/>
            <person name="Bills G."/>
            <person name="Bluhm B."/>
            <person name="Cannon C."/>
            <person name="Castanera R."/>
            <person name="Culley D."/>
            <person name="Daum C."/>
            <person name="Ezra D."/>
            <person name="Gonzalez J."/>
            <person name="Henrissat B."/>
            <person name="Kuo A."/>
            <person name="Liang C."/>
            <person name="Lipzen A."/>
            <person name="Lutzoni F."/>
            <person name="Magnuson J."/>
            <person name="Mondo S."/>
            <person name="Nolan M."/>
            <person name="Ohm R."/>
            <person name="Pangilinan J."/>
            <person name="Park H.-J."/>
            <person name="Ramirez L."/>
            <person name="Alfaro M."/>
            <person name="Sun H."/>
            <person name="Tritt A."/>
            <person name="Yoshinaga Y."/>
            <person name="Zwiers L.-H."/>
            <person name="Turgeon B."/>
            <person name="Goodwin S."/>
            <person name="Spatafora J."/>
            <person name="Crous P."/>
            <person name="Grigoriev I."/>
        </authorList>
    </citation>
    <scope>NUCLEOTIDE SEQUENCE</scope>
    <source>
        <strain evidence="1 3">CBS 304.34</strain>
    </source>
</reference>
<dbReference type="AlphaFoldDB" id="A0A6A6ZBX8"/>
<evidence type="ECO:0000313" key="3">
    <source>
        <dbReference type="RefSeq" id="XP_033584691.1"/>
    </source>
</evidence>
<sequence>MPAQGVPPVQIESSCDDQFGIRHATMLRDATSSTNVMITRDGVANLEPLRRQYDRRVSADKFLNSPVKINGSEDCDTRTEHLKQHLRCAKEILSVASDYVGSDASTVLDNYSESNSSTYHGSLFSQHSSIYSQSEGIDALTQAFGSVVGLDETRRRSIHCWIPGTVTEEDAAQPLEQEDDFEKLLYQIRYRKAEEALRDKRYSEAESLLTKCITGKHAMDS</sequence>
<organism evidence="1">
    <name type="scientific">Mytilinidion resinicola</name>
    <dbReference type="NCBI Taxonomy" id="574789"/>
    <lineage>
        <taxon>Eukaryota</taxon>
        <taxon>Fungi</taxon>
        <taxon>Dikarya</taxon>
        <taxon>Ascomycota</taxon>
        <taxon>Pezizomycotina</taxon>
        <taxon>Dothideomycetes</taxon>
        <taxon>Pleosporomycetidae</taxon>
        <taxon>Mytilinidiales</taxon>
        <taxon>Mytilinidiaceae</taxon>
        <taxon>Mytilinidion</taxon>
    </lineage>
</organism>
<dbReference type="GeneID" id="54465659"/>
<dbReference type="Proteomes" id="UP000504636">
    <property type="component" value="Unplaced"/>
</dbReference>
<dbReference type="EMBL" id="MU003692">
    <property type="protein sequence ID" value="KAF2817727.1"/>
    <property type="molecule type" value="Genomic_DNA"/>
</dbReference>
<dbReference type="RefSeq" id="XP_033584691.1">
    <property type="nucleotide sequence ID" value="XM_033724766.1"/>
</dbReference>
<keyword evidence="2" id="KW-1185">Reference proteome</keyword>
<proteinExistence type="predicted"/>
<evidence type="ECO:0000313" key="1">
    <source>
        <dbReference type="EMBL" id="KAF2817727.1"/>
    </source>
</evidence>
<name>A0A6A6ZBX8_9PEZI</name>
<reference evidence="3" key="2">
    <citation type="submission" date="2020-04" db="EMBL/GenBank/DDBJ databases">
        <authorList>
            <consortium name="NCBI Genome Project"/>
        </authorList>
    </citation>
    <scope>NUCLEOTIDE SEQUENCE</scope>
    <source>
        <strain evidence="3">CBS 304.34</strain>
    </source>
</reference>
<evidence type="ECO:0000313" key="2">
    <source>
        <dbReference type="Proteomes" id="UP000504636"/>
    </source>
</evidence>
<reference evidence="3" key="3">
    <citation type="submission" date="2025-04" db="UniProtKB">
        <authorList>
            <consortium name="RefSeq"/>
        </authorList>
    </citation>
    <scope>IDENTIFICATION</scope>
    <source>
        <strain evidence="3">CBS 304.34</strain>
    </source>
</reference>
<gene>
    <name evidence="1 3" type="ORF">BDZ99DRAFT_513951</name>
</gene>